<accession>A0ABR3GCY6</accession>
<evidence type="ECO:0000313" key="2">
    <source>
        <dbReference type="Proteomes" id="UP001447188"/>
    </source>
</evidence>
<comment type="caution">
    <text evidence="1">The sequence shown here is derived from an EMBL/GenBank/DDBJ whole genome shotgun (WGS) entry which is preliminary data.</text>
</comment>
<dbReference type="EMBL" id="JBBBZM010000113">
    <property type="protein sequence ID" value="KAL0633799.1"/>
    <property type="molecule type" value="Genomic_DNA"/>
</dbReference>
<evidence type="ECO:0000313" key="1">
    <source>
        <dbReference type="EMBL" id="KAL0633799.1"/>
    </source>
</evidence>
<sequence length="292" mass="32875">MDCTLPQLSWTWRSATYAVRPSAAILSVLVDSLPVAGKIRLKDLQSILNLSQSDMDQFKVTVGATVNKIRTRLAAAKAGVVYEIKDTRMASGRIIVVCFNDAHVVEDVEAPVPEHGPPDGDIIIPTGPYAGRTANLARWLKDCSNYLQITLAHPEGRDFFGQIIVPRIIQQGSRNMALWRMLTHPETIKYKPGGEEWINWLHAYTLFQLIKIMLVSSRRTRASRAEVLYEGRVVHQIQEMEGKALQLGRERVIREELRNARISSPAQVTGPGPSTRRIIHSRSVDCWSRQPY</sequence>
<gene>
    <name evidence="1" type="ORF">Q9L58_007282</name>
</gene>
<reference evidence="1 2" key="1">
    <citation type="submission" date="2024-02" db="EMBL/GenBank/DDBJ databases">
        <title>Discinaceae phylogenomics.</title>
        <authorList>
            <person name="Dirks A.C."/>
            <person name="James T.Y."/>
        </authorList>
    </citation>
    <scope>NUCLEOTIDE SEQUENCE [LARGE SCALE GENOMIC DNA]</scope>
    <source>
        <strain evidence="1 2">ACD0624</strain>
    </source>
</reference>
<dbReference type="Proteomes" id="UP001447188">
    <property type="component" value="Unassembled WGS sequence"/>
</dbReference>
<keyword evidence="2" id="KW-1185">Reference proteome</keyword>
<organism evidence="1 2">
    <name type="scientific">Discina gigas</name>
    <dbReference type="NCBI Taxonomy" id="1032678"/>
    <lineage>
        <taxon>Eukaryota</taxon>
        <taxon>Fungi</taxon>
        <taxon>Dikarya</taxon>
        <taxon>Ascomycota</taxon>
        <taxon>Pezizomycotina</taxon>
        <taxon>Pezizomycetes</taxon>
        <taxon>Pezizales</taxon>
        <taxon>Discinaceae</taxon>
        <taxon>Discina</taxon>
    </lineage>
</organism>
<protein>
    <submittedName>
        <fullName evidence="1">Uncharacterized protein</fullName>
    </submittedName>
</protein>
<name>A0ABR3GCY6_9PEZI</name>
<proteinExistence type="predicted"/>